<evidence type="ECO:0000313" key="2">
    <source>
        <dbReference type="Proteomes" id="UP000004061"/>
    </source>
</evidence>
<reference evidence="1 2" key="1">
    <citation type="journal article" date="2011" name="Appl. Environ. Microbiol.">
        <title>Contribution of a Sodium Ion Gradient to Energy Conservation during Fermentation in the Cyanobacterium Arthrospira (Spirulina) maxima CS-328.</title>
        <authorList>
            <person name="Carrieri D."/>
            <person name="Ananyev G."/>
            <person name="Lenz O."/>
            <person name="Bryant D.A."/>
            <person name="Dismukes G.C."/>
        </authorList>
    </citation>
    <scope>NUCLEOTIDE SEQUENCE [LARGE SCALE GENOMIC DNA]</scope>
    <source>
        <strain evidence="1 2">CS-328</strain>
    </source>
</reference>
<evidence type="ECO:0000313" key="1">
    <source>
        <dbReference type="EMBL" id="EDZ96178.1"/>
    </source>
</evidence>
<name>B5VXH3_LIMMA</name>
<keyword evidence="2" id="KW-1185">Reference proteome</keyword>
<dbReference type="EMBL" id="ABYK01000006">
    <property type="protein sequence ID" value="EDZ96178.1"/>
    <property type="molecule type" value="Genomic_DNA"/>
</dbReference>
<dbReference type="AlphaFoldDB" id="B5VXH3"/>
<accession>B5VXH3</accession>
<dbReference type="Proteomes" id="UP000004061">
    <property type="component" value="Unassembled WGS sequence"/>
</dbReference>
<sequence>MSKIVGYGGYMKKPSLLNKKLGGNFQSDFSGREIIILEQTVLFRELQCIRLQFAEIRLHQWFLFR</sequence>
<comment type="caution">
    <text evidence="1">The sequence shown here is derived from an EMBL/GenBank/DDBJ whole genome shotgun (WGS) entry which is preliminary data.</text>
</comment>
<gene>
    <name evidence="1" type="ORF">AmaxDRAFT_1215</name>
</gene>
<proteinExistence type="predicted"/>
<organism evidence="1 2">
    <name type="scientific">Limnospira maxima CS-328</name>
    <dbReference type="NCBI Taxonomy" id="513049"/>
    <lineage>
        <taxon>Bacteria</taxon>
        <taxon>Bacillati</taxon>
        <taxon>Cyanobacteriota</taxon>
        <taxon>Cyanophyceae</taxon>
        <taxon>Oscillatoriophycideae</taxon>
        <taxon>Oscillatoriales</taxon>
        <taxon>Sirenicapillariaceae</taxon>
        <taxon>Limnospira</taxon>
    </lineage>
</organism>
<protein>
    <submittedName>
        <fullName evidence="1">Uncharacterized protein</fullName>
    </submittedName>
</protein>